<reference evidence="3" key="1">
    <citation type="submission" date="2015-05" db="EMBL/GenBank/DDBJ databases">
        <authorList>
            <person name="Wang D.B."/>
            <person name="Wang M."/>
        </authorList>
    </citation>
    <scope>NUCLEOTIDE SEQUENCE</scope>
    <source>
        <strain evidence="3">36-1</strain>
    </source>
</reference>
<reference evidence="2" key="3">
    <citation type="submission" date="2023-11" db="EMBL/GenBank/DDBJ databases">
        <authorList>
            <person name="Beijen E."/>
            <person name="Ohm R.A."/>
        </authorList>
    </citation>
    <scope>NUCLEOTIDE SEQUENCE</scope>
    <source>
        <strain evidence="2">CBS 150709</strain>
    </source>
</reference>
<dbReference type="Proteomes" id="UP001287286">
    <property type="component" value="Unassembled WGS sequence"/>
</dbReference>
<dbReference type="Proteomes" id="UP000245956">
    <property type="component" value="Unassembled WGS sequence"/>
</dbReference>
<evidence type="ECO:0000313" key="2">
    <source>
        <dbReference type="EMBL" id="KAK4092856.1"/>
    </source>
</evidence>
<evidence type="ECO:0000313" key="3">
    <source>
        <dbReference type="EMBL" id="PWI71432.1"/>
    </source>
</evidence>
<sequence length="168" mass="18480">MSQTLAVTGTLEGRKHTTPPESRPPSSIHLDHQMPDFNQRSEDDEWIRSDDPCSPLPLCKVSRIKWHFAAVEFRTADQTVTTCLYGSPSPVQKAIYVPAVMAKPCIVGSQAVLSTATWSSSAQGRLCRETHALGVIQDAGLARWSMQRESGTRAQASLQTTGDSRRQE</sequence>
<comment type="caution">
    <text evidence="3">The sequence shown here is derived from an EMBL/GenBank/DDBJ whole genome shotgun (WGS) entry which is preliminary data.</text>
</comment>
<dbReference type="AlphaFoldDB" id="A0A2U3EAB2"/>
<reference evidence="3 4" key="2">
    <citation type="journal article" date="2016" name="Front. Microbiol.">
        <title>Genome and transcriptome sequences reveal the specific parasitism of the nematophagous Purpureocillium lilacinum 36-1.</title>
        <authorList>
            <person name="Xie J."/>
            <person name="Li S."/>
            <person name="Mo C."/>
            <person name="Xiao X."/>
            <person name="Peng D."/>
            <person name="Wang G."/>
            <person name="Xiao Y."/>
        </authorList>
    </citation>
    <scope>NUCLEOTIDE SEQUENCE [LARGE SCALE GENOMIC DNA]</scope>
    <source>
        <strain evidence="3 4">36-1</strain>
    </source>
</reference>
<dbReference type="EMBL" id="JAWRVI010000007">
    <property type="protein sequence ID" value="KAK4092856.1"/>
    <property type="molecule type" value="Genomic_DNA"/>
</dbReference>
<gene>
    <name evidence="3" type="ORF">PCL_11526</name>
    <name evidence="2" type="ORF">Purlil1_2781</name>
</gene>
<reference evidence="2 5" key="4">
    <citation type="journal article" date="2024" name="Microbiol. Resour. Announc.">
        <title>Genome annotations for the ascomycete fungi Trichoderma harzianum, Trichoderma aggressivum, and Purpureocillium lilacinum.</title>
        <authorList>
            <person name="Beijen E.P.W."/>
            <person name="Ohm R.A."/>
        </authorList>
    </citation>
    <scope>NUCLEOTIDE SEQUENCE [LARGE SCALE GENOMIC DNA]</scope>
    <source>
        <strain evidence="2 5">CBS 150709</strain>
    </source>
</reference>
<feature type="region of interest" description="Disordered" evidence="1">
    <location>
        <begin position="1"/>
        <end position="35"/>
    </location>
</feature>
<dbReference type="EMBL" id="LCWV01000007">
    <property type="protein sequence ID" value="PWI71432.1"/>
    <property type="molecule type" value="Genomic_DNA"/>
</dbReference>
<organism evidence="3 4">
    <name type="scientific">Purpureocillium lilacinum</name>
    <name type="common">Paecilomyces lilacinus</name>
    <dbReference type="NCBI Taxonomy" id="33203"/>
    <lineage>
        <taxon>Eukaryota</taxon>
        <taxon>Fungi</taxon>
        <taxon>Dikarya</taxon>
        <taxon>Ascomycota</taxon>
        <taxon>Pezizomycotina</taxon>
        <taxon>Sordariomycetes</taxon>
        <taxon>Hypocreomycetidae</taxon>
        <taxon>Hypocreales</taxon>
        <taxon>Ophiocordycipitaceae</taxon>
        <taxon>Purpureocillium</taxon>
    </lineage>
</organism>
<protein>
    <submittedName>
        <fullName evidence="3">Uncharacterized protein</fullName>
    </submittedName>
</protein>
<proteinExistence type="predicted"/>
<name>A0A2U3EAB2_PURLI</name>
<accession>A0A2U3EAB2</accession>
<evidence type="ECO:0000256" key="1">
    <source>
        <dbReference type="SAM" id="MobiDB-lite"/>
    </source>
</evidence>
<keyword evidence="5" id="KW-1185">Reference proteome</keyword>
<evidence type="ECO:0000313" key="5">
    <source>
        <dbReference type="Proteomes" id="UP001287286"/>
    </source>
</evidence>
<evidence type="ECO:0000313" key="4">
    <source>
        <dbReference type="Proteomes" id="UP000245956"/>
    </source>
</evidence>